<proteinExistence type="predicted"/>
<dbReference type="InterPro" id="IPR051161">
    <property type="entry name" value="Mannose-6P_isomerase_type2"/>
</dbReference>
<reference evidence="3" key="1">
    <citation type="journal article" date="2019" name="Int. J. Syst. Evol. Microbiol.">
        <title>The Global Catalogue of Microorganisms (GCM) 10K type strain sequencing project: providing services to taxonomists for standard genome sequencing and annotation.</title>
        <authorList>
            <consortium name="The Broad Institute Genomics Platform"/>
            <consortium name="The Broad Institute Genome Sequencing Center for Infectious Disease"/>
            <person name="Wu L."/>
            <person name="Ma J."/>
        </authorList>
    </citation>
    <scope>NUCLEOTIDE SEQUENCE [LARGE SCALE GENOMIC DNA]</scope>
    <source>
        <strain evidence="3">NBRC 110140</strain>
    </source>
</reference>
<dbReference type="Gene3D" id="2.60.120.10">
    <property type="entry name" value="Jelly Rolls"/>
    <property type="match status" value="1"/>
</dbReference>
<evidence type="ECO:0000259" key="1">
    <source>
        <dbReference type="Pfam" id="PF01050"/>
    </source>
</evidence>
<evidence type="ECO:0000313" key="3">
    <source>
        <dbReference type="Proteomes" id="UP001156694"/>
    </source>
</evidence>
<name>A0ABQ5VUU5_9RHOB</name>
<evidence type="ECO:0000313" key="2">
    <source>
        <dbReference type="EMBL" id="GLQ35213.1"/>
    </source>
</evidence>
<dbReference type="InterPro" id="IPR011051">
    <property type="entry name" value="RmlC_Cupin_sf"/>
</dbReference>
<dbReference type="PANTHER" id="PTHR46390:SF1">
    <property type="entry name" value="MANNOSE-1-PHOSPHATE GUANYLYLTRANSFERASE"/>
    <property type="match status" value="1"/>
</dbReference>
<dbReference type="Proteomes" id="UP001156694">
    <property type="component" value="Unassembled WGS sequence"/>
</dbReference>
<sequence length="117" mass="13048">MGTIAAFDQPKSKDPHFALTSRQELTRNERHRVLQVTLPVGAKLPSECHVHVSKRIVVLAGCAAIHSNTQSTTIFEGHDSEIPFGTEHRIENLGKIPLSYLEIRMGTYLDDDDILSQ</sequence>
<dbReference type="PANTHER" id="PTHR46390">
    <property type="entry name" value="MANNOSE-1-PHOSPHATE GUANYLYLTRANSFERASE"/>
    <property type="match status" value="1"/>
</dbReference>
<comment type="caution">
    <text evidence="2">The sequence shown here is derived from an EMBL/GenBank/DDBJ whole genome shotgun (WGS) entry which is preliminary data.</text>
</comment>
<dbReference type="SUPFAM" id="SSF51182">
    <property type="entry name" value="RmlC-like cupins"/>
    <property type="match status" value="1"/>
</dbReference>
<dbReference type="RefSeq" id="WP_284377381.1">
    <property type="nucleotide sequence ID" value="NZ_BSNN01000004.1"/>
</dbReference>
<keyword evidence="3" id="KW-1185">Reference proteome</keyword>
<accession>A0ABQ5VUU5</accession>
<feature type="domain" description="Mannose-6-phosphate isomerase type II C-terminal" evidence="1">
    <location>
        <begin position="23"/>
        <end position="115"/>
    </location>
</feature>
<organism evidence="2 3">
    <name type="scientific">Amylibacter marinus</name>
    <dbReference type="NCBI Taxonomy" id="1475483"/>
    <lineage>
        <taxon>Bacteria</taxon>
        <taxon>Pseudomonadati</taxon>
        <taxon>Pseudomonadota</taxon>
        <taxon>Alphaproteobacteria</taxon>
        <taxon>Rhodobacterales</taxon>
        <taxon>Paracoccaceae</taxon>
        <taxon>Amylibacter</taxon>
    </lineage>
</organism>
<dbReference type="InterPro" id="IPR001538">
    <property type="entry name" value="Man6P_isomerase-2_C"/>
</dbReference>
<dbReference type="Pfam" id="PF01050">
    <property type="entry name" value="MannoseP_isomer"/>
    <property type="match status" value="1"/>
</dbReference>
<protein>
    <recommendedName>
        <fullName evidence="1">Mannose-6-phosphate isomerase type II C-terminal domain-containing protein</fullName>
    </recommendedName>
</protein>
<dbReference type="InterPro" id="IPR014710">
    <property type="entry name" value="RmlC-like_jellyroll"/>
</dbReference>
<dbReference type="EMBL" id="BSNN01000004">
    <property type="protein sequence ID" value="GLQ35213.1"/>
    <property type="molecule type" value="Genomic_DNA"/>
</dbReference>
<gene>
    <name evidence="2" type="ORF">GCM10007939_14960</name>
</gene>